<proteinExistence type="predicted"/>
<feature type="compositionally biased region" description="Basic and acidic residues" evidence="1">
    <location>
        <begin position="144"/>
        <end position="153"/>
    </location>
</feature>
<evidence type="ECO:0000313" key="2">
    <source>
        <dbReference type="EMBL" id="KAK1697042.1"/>
    </source>
</evidence>
<feature type="region of interest" description="Disordered" evidence="1">
    <location>
        <begin position="57"/>
        <end position="290"/>
    </location>
</feature>
<dbReference type="EMBL" id="JAUUTY010000001">
    <property type="protein sequence ID" value="KAK1697042.1"/>
    <property type="molecule type" value="Genomic_DNA"/>
</dbReference>
<feature type="compositionally biased region" description="Basic residues" evidence="1">
    <location>
        <begin position="271"/>
        <end position="290"/>
    </location>
</feature>
<reference evidence="2" key="1">
    <citation type="submission" date="2023-07" db="EMBL/GenBank/DDBJ databases">
        <title>A chromosome-level genome assembly of Lolium multiflorum.</title>
        <authorList>
            <person name="Chen Y."/>
            <person name="Copetti D."/>
            <person name="Kolliker R."/>
            <person name="Studer B."/>
        </authorList>
    </citation>
    <scope>NUCLEOTIDE SEQUENCE</scope>
    <source>
        <strain evidence="2">02402/16</strain>
        <tissue evidence="2">Leaf</tissue>
    </source>
</reference>
<evidence type="ECO:0000256" key="1">
    <source>
        <dbReference type="SAM" id="MobiDB-lite"/>
    </source>
</evidence>
<feature type="compositionally biased region" description="Basic and acidic residues" evidence="1">
    <location>
        <begin position="1"/>
        <end position="18"/>
    </location>
</feature>
<dbReference type="AlphaFoldDB" id="A0AAD8U1R4"/>
<feature type="compositionally biased region" description="Basic and acidic residues" evidence="1">
    <location>
        <begin position="165"/>
        <end position="179"/>
    </location>
</feature>
<comment type="caution">
    <text evidence="2">The sequence shown here is derived from an EMBL/GenBank/DDBJ whole genome shotgun (WGS) entry which is preliminary data.</text>
</comment>
<dbReference type="Proteomes" id="UP001231189">
    <property type="component" value="Unassembled WGS sequence"/>
</dbReference>
<feature type="region of interest" description="Disordered" evidence="1">
    <location>
        <begin position="1"/>
        <end position="37"/>
    </location>
</feature>
<accession>A0AAD8U1R4</accession>
<organism evidence="2 3">
    <name type="scientific">Lolium multiflorum</name>
    <name type="common">Italian ryegrass</name>
    <name type="synonym">Lolium perenne subsp. multiflorum</name>
    <dbReference type="NCBI Taxonomy" id="4521"/>
    <lineage>
        <taxon>Eukaryota</taxon>
        <taxon>Viridiplantae</taxon>
        <taxon>Streptophyta</taxon>
        <taxon>Embryophyta</taxon>
        <taxon>Tracheophyta</taxon>
        <taxon>Spermatophyta</taxon>
        <taxon>Magnoliopsida</taxon>
        <taxon>Liliopsida</taxon>
        <taxon>Poales</taxon>
        <taxon>Poaceae</taxon>
        <taxon>BOP clade</taxon>
        <taxon>Pooideae</taxon>
        <taxon>Poodae</taxon>
        <taxon>Poeae</taxon>
        <taxon>Poeae Chloroplast Group 2 (Poeae type)</taxon>
        <taxon>Loliodinae</taxon>
        <taxon>Loliinae</taxon>
        <taxon>Lolium</taxon>
    </lineage>
</organism>
<keyword evidence="3" id="KW-1185">Reference proteome</keyword>
<name>A0AAD8U1R4_LOLMU</name>
<feature type="compositionally biased region" description="Basic and acidic residues" evidence="1">
    <location>
        <begin position="198"/>
        <end position="228"/>
    </location>
</feature>
<sequence length="290" mass="32144">MAPKREFLPSANDHEAGSSRRIAPAAFDMGPPAPPSRDRIYVTVAVAQMFWDAASQCRGRAPPTAGTRAQIGFSVPPIPRPRPRIAEIRRRHAAGGPPGAPRPRTPARRAGRRPGGLYIDEPQAQAQPQEEDDPELQAALAASREQRDLDELARPQLAETMRASALEEKARKAQEDARRRGPSSRWLARRGGHAPAALREEDERRAASGKRRELQAAAEEQLRKEPRGGHSCVGRRAHRTRTPPRKGRSGRPGRSPRRVQPEQRVAAGGCRPHRRRRRRVLLGHRAHKPG</sequence>
<feature type="compositionally biased region" description="Basic residues" evidence="1">
    <location>
        <begin position="233"/>
        <end position="257"/>
    </location>
</feature>
<evidence type="ECO:0000313" key="3">
    <source>
        <dbReference type="Proteomes" id="UP001231189"/>
    </source>
</evidence>
<gene>
    <name evidence="2" type="ORF">QYE76_013739</name>
</gene>
<protein>
    <submittedName>
        <fullName evidence="2">Uncharacterized protein</fullName>
    </submittedName>
</protein>